<keyword evidence="5 8" id="KW-1133">Transmembrane helix</keyword>
<keyword evidence="3" id="KW-0808">Transferase</keyword>
<accession>A0A4V0Z1Y0</accession>
<evidence type="ECO:0000256" key="1">
    <source>
        <dbReference type="ARBA" id="ARBA00004651"/>
    </source>
</evidence>
<feature type="domain" description="CN hydrolase" evidence="9">
    <location>
        <begin position="215"/>
        <end position="432"/>
    </location>
</feature>
<keyword evidence="2" id="KW-1003">Cell membrane</keyword>
<dbReference type="Pfam" id="PF00795">
    <property type="entry name" value="CN_hydrolase"/>
    <property type="match status" value="1"/>
</dbReference>
<dbReference type="GO" id="GO:0005886">
    <property type="term" value="C:plasma membrane"/>
    <property type="evidence" value="ECO:0007669"/>
    <property type="project" value="UniProtKB-SubCell"/>
</dbReference>
<evidence type="ECO:0000256" key="5">
    <source>
        <dbReference type="ARBA" id="ARBA00022989"/>
    </source>
</evidence>
<organism evidence="10 11">
    <name type="scientific">Leucobacter triazinivorans</name>
    <dbReference type="NCBI Taxonomy" id="1784719"/>
    <lineage>
        <taxon>Bacteria</taxon>
        <taxon>Bacillati</taxon>
        <taxon>Actinomycetota</taxon>
        <taxon>Actinomycetes</taxon>
        <taxon>Micrococcales</taxon>
        <taxon>Microbacteriaceae</taxon>
        <taxon>Leucobacter</taxon>
    </lineage>
</organism>
<evidence type="ECO:0000313" key="11">
    <source>
        <dbReference type="Proteomes" id="UP000289260"/>
    </source>
</evidence>
<evidence type="ECO:0000256" key="8">
    <source>
        <dbReference type="SAM" id="Phobius"/>
    </source>
</evidence>
<feature type="transmembrane region" description="Helical" evidence="8">
    <location>
        <begin position="111"/>
        <end position="132"/>
    </location>
</feature>
<evidence type="ECO:0000256" key="4">
    <source>
        <dbReference type="ARBA" id="ARBA00022692"/>
    </source>
</evidence>
<dbReference type="RefSeq" id="WP_130111091.1">
    <property type="nucleotide sequence ID" value="NZ_CP035806.1"/>
</dbReference>
<feature type="transmembrane region" description="Helical" evidence="8">
    <location>
        <begin position="51"/>
        <end position="76"/>
    </location>
</feature>
<protein>
    <recommendedName>
        <fullName evidence="9">CN hydrolase domain-containing protein</fullName>
    </recommendedName>
</protein>
<name>A0A4V0Z1Y0_9MICO</name>
<keyword evidence="4 8" id="KW-0812">Transmembrane</keyword>
<dbReference type="PROSITE" id="PS50263">
    <property type="entry name" value="CN_HYDROLASE"/>
    <property type="match status" value="1"/>
</dbReference>
<keyword evidence="6 8" id="KW-0472">Membrane</keyword>
<evidence type="ECO:0000313" key="10">
    <source>
        <dbReference type="EMBL" id="QBE49979.1"/>
    </source>
</evidence>
<dbReference type="PANTHER" id="PTHR38686">
    <property type="entry name" value="APOLIPOPROTEIN N-ACYLTRANSFERASE"/>
    <property type="match status" value="1"/>
</dbReference>
<comment type="subcellular location">
    <subcellularLocation>
        <location evidence="1">Cell membrane</location>
        <topology evidence="1">Multi-pass membrane protein</topology>
    </subcellularLocation>
</comment>
<dbReference type="OrthoDB" id="9811121at2"/>
<feature type="transmembrane region" description="Helical" evidence="8">
    <location>
        <begin position="12"/>
        <end position="31"/>
    </location>
</feature>
<feature type="transmembrane region" description="Helical" evidence="8">
    <location>
        <begin position="152"/>
        <end position="171"/>
    </location>
</feature>
<gene>
    <name evidence="10" type="ORF">EVS81_15025</name>
</gene>
<evidence type="ECO:0000256" key="7">
    <source>
        <dbReference type="ARBA" id="ARBA00023315"/>
    </source>
</evidence>
<evidence type="ECO:0000259" key="9">
    <source>
        <dbReference type="PROSITE" id="PS50263"/>
    </source>
</evidence>
<reference evidence="10 11" key="1">
    <citation type="submission" date="2019-02" db="EMBL/GenBank/DDBJ databases">
        <authorList>
            <person name="Sun L."/>
            <person name="Pan D."/>
            <person name="Wu X."/>
        </authorList>
    </citation>
    <scope>NUCLEOTIDE SEQUENCE [LARGE SCALE GENOMIC DNA]</scope>
    <source>
        <strain evidence="10 11">JW-1</strain>
    </source>
</reference>
<evidence type="ECO:0000256" key="3">
    <source>
        <dbReference type="ARBA" id="ARBA00022679"/>
    </source>
</evidence>
<dbReference type="Pfam" id="PF20154">
    <property type="entry name" value="LNT_N"/>
    <property type="match status" value="1"/>
</dbReference>
<evidence type="ECO:0000256" key="2">
    <source>
        <dbReference type="ARBA" id="ARBA00022475"/>
    </source>
</evidence>
<dbReference type="KEGG" id="ltr:EVS81_15025"/>
<dbReference type="EMBL" id="CP035806">
    <property type="protein sequence ID" value="QBE49979.1"/>
    <property type="molecule type" value="Genomic_DNA"/>
</dbReference>
<dbReference type="GO" id="GO:0042158">
    <property type="term" value="P:lipoprotein biosynthetic process"/>
    <property type="evidence" value="ECO:0007669"/>
    <property type="project" value="InterPro"/>
</dbReference>
<dbReference type="InterPro" id="IPR045378">
    <property type="entry name" value="LNT_N"/>
</dbReference>
<sequence>MNRNARNGQALLRIAAAGASGILLAWSYGLHPWWGAAWLAPIPLLVAVAPVRWWVAVVLGALAGAIGSVSLLRYLIELGGVLDALSMSMVRSAQWAGMALVARLAMTRLPAWLGIFVMPAMIAGFEVVAALLSPHGSGGSLAYSQMDALPVIQVASIGGTAAVAFLPMLFANTVASVILRRAWVWRAAIAPALVLLLALGFGGWRTSVPVAGEDARVALIAIDRFKGIPRGWEETWAVYGPEIADAVESGAKIVVLPEKLFTITTEERDAFLDEAHALARKHGIDLVIGVDERGESARNRAYLISHTGVARHYDKRHLVPGFESHFAPGSGSLVAQSAGLGVGVAICKDMDFPGTIRGHDVAVMLVPAWDFGEDAWFHSRIAMLRGVENGVVVARSARDGLLTVSDANGRVLAETSSAAEPRTIVEGLPNRPGEATLYSTIGEAFGWACFVFAFGAVGVPVIRRRPSPPASSDDMVL</sequence>
<dbReference type="SUPFAM" id="SSF56317">
    <property type="entry name" value="Carbon-nitrogen hydrolase"/>
    <property type="match status" value="1"/>
</dbReference>
<evidence type="ECO:0000256" key="6">
    <source>
        <dbReference type="ARBA" id="ARBA00023136"/>
    </source>
</evidence>
<dbReference type="InterPro" id="IPR036526">
    <property type="entry name" value="C-N_Hydrolase_sf"/>
</dbReference>
<dbReference type="GO" id="GO:0016410">
    <property type="term" value="F:N-acyltransferase activity"/>
    <property type="evidence" value="ECO:0007669"/>
    <property type="project" value="InterPro"/>
</dbReference>
<dbReference type="Proteomes" id="UP000289260">
    <property type="component" value="Chromosome"/>
</dbReference>
<dbReference type="AlphaFoldDB" id="A0A4V0Z1Y0"/>
<keyword evidence="7" id="KW-0012">Acyltransferase</keyword>
<dbReference type="InterPro" id="IPR004563">
    <property type="entry name" value="Apolipo_AcylTrfase"/>
</dbReference>
<feature type="transmembrane region" description="Helical" evidence="8">
    <location>
        <begin position="183"/>
        <end position="204"/>
    </location>
</feature>
<dbReference type="InterPro" id="IPR003010">
    <property type="entry name" value="C-N_Hydrolase"/>
</dbReference>
<dbReference type="Gene3D" id="3.60.110.10">
    <property type="entry name" value="Carbon-nitrogen hydrolase"/>
    <property type="match status" value="1"/>
</dbReference>
<keyword evidence="11" id="KW-1185">Reference proteome</keyword>
<dbReference type="PANTHER" id="PTHR38686:SF1">
    <property type="entry name" value="APOLIPOPROTEIN N-ACYLTRANSFERASE"/>
    <property type="match status" value="1"/>
</dbReference>
<proteinExistence type="predicted"/>